<dbReference type="InterPro" id="IPR027417">
    <property type="entry name" value="P-loop_NTPase"/>
</dbReference>
<keyword evidence="4" id="KW-0547">Nucleotide-binding</keyword>
<evidence type="ECO:0000256" key="7">
    <source>
        <dbReference type="ARBA" id="ARBA00074044"/>
    </source>
</evidence>
<gene>
    <name evidence="9" type="ORF">C7419_1011138</name>
</gene>
<comment type="caution">
    <text evidence="9">The sequence shown here is derived from an EMBL/GenBank/DDBJ whole genome shotgun (WGS) entry which is preliminary data.</text>
</comment>
<comment type="similarity">
    <text evidence="6">Belongs to the ABC transporter superfamily. ABCF family. YbiT subfamily.</text>
</comment>
<feature type="domain" description="ABC transporter" evidence="8">
    <location>
        <begin position="305"/>
        <end position="526"/>
    </location>
</feature>
<dbReference type="InterPro" id="IPR003593">
    <property type="entry name" value="AAA+_ATPase"/>
</dbReference>
<dbReference type="FunFam" id="3.40.50.300:FF:000011">
    <property type="entry name" value="Putative ABC transporter ATP-binding component"/>
    <property type="match status" value="1"/>
</dbReference>
<keyword evidence="3" id="KW-0677">Repeat</keyword>
<dbReference type="Pfam" id="PF00005">
    <property type="entry name" value="ABC_tran"/>
    <property type="match status" value="2"/>
</dbReference>
<keyword evidence="1" id="KW-1003">Cell membrane</keyword>
<evidence type="ECO:0000256" key="6">
    <source>
        <dbReference type="ARBA" id="ARBA00061551"/>
    </source>
</evidence>
<feature type="domain" description="ABC transporter" evidence="8">
    <location>
        <begin position="1"/>
        <end position="244"/>
    </location>
</feature>
<dbReference type="GO" id="GO:0016887">
    <property type="term" value="F:ATP hydrolysis activity"/>
    <property type="evidence" value="ECO:0007669"/>
    <property type="project" value="InterPro"/>
</dbReference>
<keyword evidence="2" id="KW-0997">Cell inner membrane</keyword>
<evidence type="ECO:0000256" key="1">
    <source>
        <dbReference type="ARBA" id="ARBA00022475"/>
    </source>
</evidence>
<dbReference type="EMBL" id="QGGT01000001">
    <property type="protein sequence ID" value="PWK37256.1"/>
    <property type="molecule type" value="Genomic_DNA"/>
</dbReference>
<dbReference type="FunFam" id="3.40.50.300:FF:000070">
    <property type="entry name" value="Putative ABC transporter ATP-binding component"/>
    <property type="match status" value="1"/>
</dbReference>
<sequence>MQFGPKPLFENISVKFGEGNRYGLIGANGCGKSTFMKILGGDLEPSAGTVMLEPGVRLGKLRQDQFAYEDMRVLDVVMMGHTEMWAAAQERDAIYANPEATDDDYMKAADLEAKYAEYDGYTAEARAGELLLGVGIPTDQHQGPMSEIAPGWKLRVLLAQALFSNPDVLLLDEPTNNLDINTIRWLEDVLNERNSTMIIISHDRHFLNSVCTHMADMDYGTLKVYPGNYDDYMEASMQARERQVAANARAKDRITELQDFVRRFSANKSKARQATSRLKQIDKIKVEDIKPSSRQNPFIRFEFEKKLHNLAVEVEGVTKSYDRKILNNLSMAIQAGERVAIIGENGAGKTTLLRTLLNGAVKGGVPAERGTVKWAENANVGYMPQDTYEEFPDDRDLMDWMSQWTQAGDDDQSLRGTLGRLLFSADDIKKSVKVLSGGEKGRMIWGKLMLGRHNVMALDEPTNHMDMESIESLQIALDKYPGTLIFVSHDREFVSGLATRVIEVRTDGTLTDYLGTYDEYLQSQGIDG</sequence>
<evidence type="ECO:0000256" key="3">
    <source>
        <dbReference type="ARBA" id="ARBA00022737"/>
    </source>
</evidence>
<dbReference type="PANTHER" id="PTHR42855:SF2">
    <property type="entry name" value="DRUG RESISTANCE ABC TRANSPORTER,ATP-BINDING PROTEIN"/>
    <property type="match status" value="1"/>
</dbReference>
<keyword evidence="10" id="KW-1185">Reference proteome</keyword>
<dbReference type="Proteomes" id="UP000245754">
    <property type="component" value="Unassembled WGS sequence"/>
</dbReference>
<dbReference type="PANTHER" id="PTHR42855">
    <property type="entry name" value="ABC TRANSPORTER ATP-BINDING SUBUNIT"/>
    <property type="match status" value="1"/>
</dbReference>
<dbReference type="Gene3D" id="3.40.50.300">
    <property type="entry name" value="P-loop containing nucleotide triphosphate hydrolases"/>
    <property type="match status" value="2"/>
</dbReference>
<evidence type="ECO:0000256" key="5">
    <source>
        <dbReference type="ARBA" id="ARBA00022840"/>
    </source>
</evidence>
<dbReference type="CDD" id="cd03221">
    <property type="entry name" value="ABCF_EF-3"/>
    <property type="match status" value="2"/>
</dbReference>
<organism evidence="9 10">
    <name type="scientific">Cupriavidus plantarum</name>
    <dbReference type="NCBI Taxonomy" id="942865"/>
    <lineage>
        <taxon>Bacteria</taxon>
        <taxon>Pseudomonadati</taxon>
        <taxon>Pseudomonadota</taxon>
        <taxon>Betaproteobacteria</taxon>
        <taxon>Burkholderiales</taxon>
        <taxon>Burkholderiaceae</taxon>
        <taxon>Cupriavidus</taxon>
    </lineage>
</organism>
<dbReference type="AlphaFoldDB" id="A0A316EYF1"/>
<evidence type="ECO:0000313" key="9">
    <source>
        <dbReference type="EMBL" id="PWK37256.1"/>
    </source>
</evidence>
<keyword evidence="2" id="KW-0472">Membrane</keyword>
<accession>A0A316EYF1</accession>
<dbReference type="Pfam" id="PF12848">
    <property type="entry name" value="ABC_tran_Xtn"/>
    <property type="match status" value="1"/>
</dbReference>
<dbReference type="InterPro" id="IPR051309">
    <property type="entry name" value="ABCF_ATPase"/>
</dbReference>
<dbReference type="InterPro" id="IPR003439">
    <property type="entry name" value="ABC_transporter-like_ATP-bd"/>
</dbReference>
<keyword evidence="5" id="KW-0067">ATP-binding</keyword>
<name>A0A316EYF1_9BURK</name>
<evidence type="ECO:0000259" key="8">
    <source>
        <dbReference type="PROSITE" id="PS50893"/>
    </source>
</evidence>
<evidence type="ECO:0000256" key="2">
    <source>
        <dbReference type="ARBA" id="ARBA00022519"/>
    </source>
</evidence>
<evidence type="ECO:0000256" key="4">
    <source>
        <dbReference type="ARBA" id="ARBA00022741"/>
    </source>
</evidence>
<dbReference type="SUPFAM" id="SSF52540">
    <property type="entry name" value="P-loop containing nucleoside triphosphate hydrolases"/>
    <property type="match status" value="2"/>
</dbReference>
<dbReference type="NCBIfam" id="NF011646">
    <property type="entry name" value="PRK15064.1"/>
    <property type="match status" value="1"/>
</dbReference>
<proteinExistence type="inferred from homology"/>
<dbReference type="GO" id="GO:0005524">
    <property type="term" value="F:ATP binding"/>
    <property type="evidence" value="ECO:0007669"/>
    <property type="project" value="UniProtKB-KW"/>
</dbReference>
<dbReference type="InterPro" id="IPR032781">
    <property type="entry name" value="ABC_tran_Xtn"/>
</dbReference>
<protein>
    <recommendedName>
        <fullName evidence="7">Probable ATP-binding protein YbiT</fullName>
    </recommendedName>
</protein>
<dbReference type="PROSITE" id="PS50893">
    <property type="entry name" value="ABC_TRANSPORTER_2"/>
    <property type="match status" value="2"/>
</dbReference>
<dbReference type="SMART" id="SM00382">
    <property type="entry name" value="AAA"/>
    <property type="match status" value="2"/>
</dbReference>
<evidence type="ECO:0000313" key="10">
    <source>
        <dbReference type="Proteomes" id="UP000245754"/>
    </source>
</evidence>
<reference evidence="9 10" key="1">
    <citation type="submission" date="2018-05" db="EMBL/GenBank/DDBJ databases">
        <title>Genomic Encyclopedia of Type Strains, Phase IV (KMG-V): Genome sequencing to study the core and pangenomes of soil and plant-associated prokaryotes.</title>
        <authorList>
            <person name="Whitman W."/>
        </authorList>
    </citation>
    <scope>NUCLEOTIDE SEQUENCE [LARGE SCALE GENOMIC DNA]</scope>
    <source>
        <strain evidence="9 10">SLV-132</strain>
    </source>
</reference>